<gene>
    <name evidence="1" type="ORF">H9894_00970</name>
</gene>
<dbReference type="EMBL" id="DXHV01000012">
    <property type="protein sequence ID" value="HIV99755.1"/>
    <property type="molecule type" value="Genomic_DNA"/>
</dbReference>
<organism evidence="1 2">
    <name type="scientific">Candidatus Desulfovibrio intestinipullorum</name>
    <dbReference type="NCBI Taxonomy" id="2838536"/>
    <lineage>
        <taxon>Bacteria</taxon>
        <taxon>Pseudomonadati</taxon>
        <taxon>Thermodesulfobacteriota</taxon>
        <taxon>Desulfovibrionia</taxon>
        <taxon>Desulfovibrionales</taxon>
        <taxon>Desulfovibrionaceae</taxon>
        <taxon>Desulfovibrio</taxon>
    </lineage>
</organism>
<reference evidence="1" key="2">
    <citation type="submission" date="2021-04" db="EMBL/GenBank/DDBJ databases">
        <authorList>
            <person name="Gilroy R."/>
        </authorList>
    </citation>
    <scope>NUCLEOTIDE SEQUENCE</scope>
    <source>
        <strain evidence="1">ChiHecec2B26-446</strain>
    </source>
</reference>
<sequence>MLPEQPARGPAHTLEGGREAWEKAGLPVACGRKESLERQVRMVAGSIILCGRVLSLAHGAFPVLPLVRAAALSSAGATGACAMADSFRQRTACPDCPAPTGQERPQRPVGSPPVSRAVVRLSGTRKCLEALRSARHEFPKHCFGFLTGLSSARWPRSHSLLPVQENAGEAQLAAHA</sequence>
<evidence type="ECO:0000313" key="1">
    <source>
        <dbReference type="EMBL" id="HIV99755.1"/>
    </source>
</evidence>
<name>A0A9D1PVA1_9BACT</name>
<accession>A0A9D1PVA1</accession>
<dbReference type="Gene3D" id="6.10.140.1340">
    <property type="match status" value="1"/>
</dbReference>
<evidence type="ECO:0000313" key="2">
    <source>
        <dbReference type="Proteomes" id="UP000886752"/>
    </source>
</evidence>
<reference evidence="1" key="1">
    <citation type="journal article" date="2021" name="PeerJ">
        <title>Extensive microbial diversity within the chicken gut microbiome revealed by metagenomics and culture.</title>
        <authorList>
            <person name="Gilroy R."/>
            <person name="Ravi A."/>
            <person name="Getino M."/>
            <person name="Pursley I."/>
            <person name="Horton D.L."/>
            <person name="Alikhan N.F."/>
            <person name="Baker D."/>
            <person name="Gharbi K."/>
            <person name="Hall N."/>
            <person name="Watson M."/>
            <person name="Adriaenssens E.M."/>
            <person name="Foster-Nyarko E."/>
            <person name="Jarju S."/>
            <person name="Secka A."/>
            <person name="Antonio M."/>
            <person name="Oren A."/>
            <person name="Chaudhuri R.R."/>
            <person name="La Ragione R."/>
            <person name="Hildebrand F."/>
            <person name="Pallen M.J."/>
        </authorList>
    </citation>
    <scope>NUCLEOTIDE SEQUENCE</scope>
    <source>
        <strain evidence="1">ChiHecec2B26-446</strain>
    </source>
</reference>
<dbReference type="Proteomes" id="UP000886752">
    <property type="component" value="Unassembled WGS sequence"/>
</dbReference>
<proteinExistence type="predicted"/>
<comment type="caution">
    <text evidence="1">The sequence shown here is derived from an EMBL/GenBank/DDBJ whole genome shotgun (WGS) entry which is preliminary data.</text>
</comment>
<protein>
    <submittedName>
        <fullName evidence="1">DUF2892 domain-containing protein</fullName>
    </submittedName>
</protein>
<dbReference type="AlphaFoldDB" id="A0A9D1PVA1"/>